<name>A0ACB6QFR9_9PLEO</name>
<protein>
    <submittedName>
        <fullName evidence="1">Uncharacterized protein</fullName>
    </submittedName>
</protein>
<proteinExistence type="predicted"/>
<evidence type="ECO:0000313" key="1">
    <source>
        <dbReference type="EMBL" id="KAF2465813.1"/>
    </source>
</evidence>
<gene>
    <name evidence="1" type="ORF">BDR25DRAFT_294859</name>
</gene>
<evidence type="ECO:0000313" key="2">
    <source>
        <dbReference type="Proteomes" id="UP000799755"/>
    </source>
</evidence>
<comment type="caution">
    <text evidence="1">The sequence shown here is derived from an EMBL/GenBank/DDBJ whole genome shotgun (WGS) entry which is preliminary data.</text>
</comment>
<accession>A0ACB6QFR9</accession>
<sequence>MFHAQSLAVLGRCLKAQAEKTDHDSDWNLAVQAYEDGAACLESPVYYRICAADDGGNYTYSRDPARAFRLFETAVDLLPLLSPASLNLVDREHNLVHFDNIAWSAASACLDVTGDVYKAIRLSEIGRGIVANLRLNLDTDLTALEEKHDQLAEEFFRVRSGLSSTISSMEESLRNASTNARDARLQTEKFNSILSKIRSERGFESFLDCPTETELRDLAQPGPLVLFSVTRLRSDALLITKDRLKSVALSNLAYPDVLKYAEQFIDAVTTRILTWLWDVAVGPVLEELGYTTTPKADDEWPRIWWIRSGVFSLLPLHAAGYHDTEPRVSAIDRVISSYTPTIKLLQHARRPMKPISPGKQKILVLGMPKTPGQDDLLDVVQEVSELTDMFPPEPATTVKMNPTCDEALSFLGDADILHFSGHGISSTVDPLMSCLLMQDWQTKPLTISHLLRLNSFRGQFAYLSACHSGGSPNSGLMLADESLHISSAFQLLGFRTVVATLWHCHAYHSKTIARHLYKYMLNESRTVLPQRTALGLHYAIRELRDELRKMAGTRKLKPDDPLIWAAYIHTGA</sequence>
<dbReference type="Proteomes" id="UP000799755">
    <property type="component" value="Unassembled WGS sequence"/>
</dbReference>
<keyword evidence="2" id="KW-1185">Reference proteome</keyword>
<organism evidence="1 2">
    <name type="scientific">Lindgomyces ingoldianus</name>
    <dbReference type="NCBI Taxonomy" id="673940"/>
    <lineage>
        <taxon>Eukaryota</taxon>
        <taxon>Fungi</taxon>
        <taxon>Dikarya</taxon>
        <taxon>Ascomycota</taxon>
        <taxon>Pezizomycotina</taxon>
        <taxon>Dothideomycetes</taxon>
        <taxon>Pleosporomycetidae</taxon>
        <taxon>Pleosporales</taxon>
        <taxon>Lindgomycetaceae</taxon>
        <taxon>Lindgomyces</taxon>
    </lineage>
</organism>
<reference evidence="1" key="1">
    <citation type="journal article" date="2020" name="Stud. Mycol.">
        <title>101 Dothideomycetes genomes: a test case for predicting lifestyles and emergence of pathogens.</title>
        <authorList>
            <person name="Haridas S."/>
            <person name="Albert R."/>
            <person name="Binder M."/>
            <person name="Bloem J."/>
            <person name="Labutti K."/>
            <person name="Salamov A."/>
            <person name="Andreopoulos B."/>
            <person name="Baker S."/>
            <person name="Barry K."/>
            <person name="Bills G."/>
            <person name="Bluhm B."/>
            <person name="Cannon C."/>
            <person name="Castanera R."/>
            <person name="Culley D."/>
            <person name="Daum C."/>
            <person name="Ezra D."/>
            <person name="Gonzalez J."/>
            <person name="Henrissat B."/>
            <person name="Kuo A."/>
            <person name="Liang C."/>
            <person name="Lipzen A."/>
            <person name="Lutzoni F."/>
            <person name="Magnuson J."/>
            <person name="Mondo S."/>
            <person name="Nolan M."/>
            <person name="Ohm R."/>
            <person name="Pangilinan J."/>
            <person name="Park H.-J."/>
            <person name="Ramirez L."/>
            <person name="Alfaro M."/>
            <person name="Sun H."/>
            <person name="Tritt A."/>
            <person name="Yoshinaga Y."/>
            <person name="Zwiers L.-H."/>
            <person name="Turgeon B."/>
            <person name="Goodwin S."/>
            <person name="Spatafora J."/>
            <person name="Crous P."/>
            <person name="Grigoriev I."/>
        </authorList>
    </citation>
    <scope>NUCLEOTIDE SEQUENCE</scope>
    <source>
        <strain evidence="1">ATCC 200398</strain>
    </source>
</reference>
<dbReference type="EMBL" id="MU003528">
    <property type="protein sequence ID" value="KAF2465813.1"/>
    <property type="molecule type" value="Genomic_DNA"/>
</dbReference>